<dbReference type="SUPFAM" id="SSF56801">
    <property type="entry name" value="Acetyl-CoA synthetase-like"/>
    <property type="match status" value="1"/>
</dbReference>
<keyword evidence="3" id="KW-0597">Phosphoprotein</keyword>
<dbReference type="PROSITE" id="PS50075">
    <property type="entry name" value="CARRIER"/>
    <property type="match status" value="1"/>
</dbReference>
<dbReference type="InterPro" id="IPR010080">
    <property type="entry name" value="Thioester_reductase-like_dom"/>
</dbReference>
<dbReference type="Gene3D" id="3.30.300.30">
    <property type="match status" value="1"/>
</dbReference>
<dbReference type="InterPro" id="IPR006162">
    <property type="entry name" value="Ppantetheine_attach_site"/>
</dbReference>
<dbReference type="InterPro" id="IPR000873">
    <property type="entry name" value="AMP-dep_synth/lig_dom"/>
</dbReference>
<dbReference type="InterPro" id="IPR025110">
    <property type="entry name" value="AMP-bd_C"/>
</dbReference>
<dbReference type="PANTHER" id="PTHR44845">
    <property type="entry name" value="CARRIER DOMAIN-CONTAINING PROTEIN"/>
    <property type="match status" value="1"/>
</dbReference>
<evidence type="ECO:0000256" key="3">
    <source>
        <dbReference type="ARBA" id="ARBA00022553"/>
    </source>
</evidence>
<dbReference type="Gene3D" id="2.30.38.10">
    <property type="entry name" value="Luciferase, Domain 3"/>
    <property type="match status" value="1"/>
</dbReference>
<dbReference type="NCBIfam" id="TIGR01746">
    <property type="entry name" value="Thioester-redct"/>
    <property type="match status" value="1"/>
</dbReference>
<organism evidence="6 7">
    <name type="scientific">Trichocoleus desertorum GB2-A4</name>
    <dbReference type="NCBI Taxonomy" id="2933944"/>
    <lineage>
        <taxon>Bacteria</taxon>
        <taxon>Bacillati</taxon>
        <taxon>Cyanobacteriota</taxon>
        <taxon>Cyanophyceae</taxon>
        <taxon>Leptolyngbyales</taxon>
        <taxon>Trichocoleusaceae</taxon>
        <taxon>Trichocoleus</taxon>
    </lineage>
</organism>
<dbReference type="EMBL" id="JAMPKM010000013">
    <property type="protein sequence ID" value="MEP0819194.1"/>
    <property type="molecule type" value="Genomic_DNA"/>
</dbReference>
<evidence type="ECO:0000256" key="4">
    <source>
        <dbReference type="ARBA" id="ARBA00022598"/>
    </source>
</evidence>
<dbReference type="Gene3D" id="3.40.50.980">
    <property type="match status" value="2"/>
</dbReference>
<gene>
    <name evidence="6" type="ORF">NC998_19010</name>
</gene>
<dbReference type="CDD" id="cd19543">
    <property type="entry name" value="DCL_NRPS"/>
    <property type="match status" value="1"/>
</dbReference>
<dbReference type="Gene3D" id="3.30.559.30">
    <property type="entry name" value="Nonribosomal peptide synthetase, condensation domain"/>
    <property type="match status" value="1"/>
</dbReference>
<reference evidence="6 7" key="1">
    <citation type="submission" date="2022-04" db="EMBL/GenBank/DDBJ databases">
        <title>Positive selection, recombination, and allopatry shape intraspecific diversity of widespread and dominant cyanobacteria.</title>
        <authorList>
            <person name="Wei J."/>
            <person name="Shu W."/>
            <person name="Hu C."/>
        </authorList>
    </citation>
    <scope>NUCLEOTIDE SEQUENCE [LARGE SCALE GENOMIC DNA]</scope>
    <source>
        <strain evidence="6 7">GB2-A4</strain>
    </source>
</reference>
<keyword evidence="7" id="KW-1185">Reference proteome</keyword>
<dbReference type="InterPro" id="IPR010071">
    <property type="entry name" value="AA_adenyl_dom"/>
</dbReference>
<name>A0ABV0JBM7_9CYAN</name>
<dbReference type="Pfam" id="PF00668">
    <property type="entry name" value="Condensation"/>
    <property type="match status" value="1"/>
</dbReference>
<dbReference type="PROSITE" id="PS00455">
    <property type="entry name" value="AMP_BINDING"/>
    <property type="match status" value="1"/>
</dbReference>
<evidence type="ECO:0000313" key="6">
    <source>
        <dbReference type="EMBL" id="MEP0819194.1"/>
    </source>
</evidence>
<dbReference type="InterPro" id="IPR013120">
    <property type="entry name" value="FAR_NAD-bd"/>
</dbReference>
<dbReference type="Pfam" id="PF07993">
    <property type="entry name" value="NAD_binding_4"/>
    <property type="match status" value="1"/>
</dbReference>
<feature type="domain" description="Carrier" evidence="5">
    <location>
        <begin position="992"/>
        <end position="1067"/>
    </location>
</feature>
<dbReference type="InterPro" id="IPR020806">
    <property type="entry name" value="PKS_PP-bd"/>
</dbReference>
<proteinExistence type="predicted"/>
<dbReference type="InterPro" id="IPR036736">
    <property type="entry name" value="ACP-like_sf"/>
</dbReference>
<dbReference type="InterPro" id="IPR036291">
    <property type="entry name" value="NAD(P)-bd_dom_sf"/>
</dbReference>
<keyword evidence="2" id="KW-0596">Phosphopantetheine</keyword>
<evidence type="ECO:0000259" key="5">
    <source>
        <dbReference type="PROSITE" id="PS50075"/>
    </source>
</evidence>
<evidence type="ECO:0000313" key="7">
    <source>
        <dbReference type="Proteomes" id="UP001464891"/>
    </source>
</evidence>
<dbReference type="Gene3D" id="1.10.1200.10">
    <property type="entry name" value="ACP-like"/>
    <property type="match status" value="1"/>
</dbReference>
<keyword evidence="4" id="KW-0436">Ligase</keyword>
<dbReference type="PANTHER" id="PTHR44845:SF6">
    <property type="entry name" value="BETA-ALANINE-ACTIVATING ENZYME"/>
    <property type="match status" value="1"/>
</dbReference>
<comment type="caution">
    <text evidence="6">The sequence shown here is derived from an EMBL/GenBank/DDBJ whole genome shotgun (WGS) entry which is preliminary data.</text>
</comment>
<dbReference type="Pfam" id="PF00501">
    <property type="entry name" value="AMP-binding"/>
    <property type="match status" value="1"/>
</dbReference>
<dbReference type="InterPro" id="IPR045851">
    <property type="entry name" value="AMP-bd_C_sf"/>
</dbReference>
<dbReference type="Gene3D" id="3.30.559.10">
    <property type="entry name" value="Chloramphenicol acetyltransferase-like domain"/>
    <property type="match status" value="1"/>
</dbReference>
<dbReference type="SUPFAM" id="SSF52777">
    <property type="entry name" value="CoA-dependent acyltransferases"/>
    <property type="match status" value="2"/>
</dbReference>
<dbReference type="InterPro" id="IPR023213">
    <property type="entry name" value="CAT-like_dom_sf"/>
</dbReference>
<dbReference type="SUPFAM" id="SSF51735">
    <property type="entry name" value="NAD(P)-binding Rossmann-fold domains"/>
    <property type="match status" value="1"/>
</dbReference>
<dbReference type="RefSeq" id="WP_190442883.1">
    <property type="nucleotide sequence ID" value="NZ_JAMPKM010000013.1"/>
</dbReference>
<dbReference type="Pfam" id="PF00550">
    <property type="entry name" value="PP-binding"/>
    <property type="match status" value="1"/>
</dbReference>
<dbReference type="SUPFAM" id="SSF47336">
    <property type="entry name" value="ACP-like"/>
    <property type="match status" value="1"/>
</dbReference>
<evidence type="ECO:0000256" key="2">
    <source>
        <dbReference type="ARBA" id="ARBA00022450"/>
    </source>
</evidence>
<dbReference type="NCBIfam" id="TIGR01733">
    <property type="entry name" value="AA-adenyl-dom"/>
    <property type="match status" value="1"/>
</dbReference>
<accession>A0ABV0JBM7</accession>
<protein>
    <submittedName>
        <fullName evidence="6">Amino acid adenylation domain-containing protein</fullName>
    </submittedName>
</protein>
<comment type="cofactor">
    <cofactor evidence="1">
        <name>pantetheine 4'-phosphate</name>
        <dbReference type="ChEBI" id="CHEBI:47942"/>
    </cofactor>
</comment>
<dbReference type="PROSITE" id="PS00012">
    <property type="entry name" value="PHOSPHOPANTETHEINE"/>
    <property type="match status" value="1"/>
</dbReference>
<dbReference type="Gene3D" id="3.40.50.720">
    <property type="entry name" value="NAD(P)-binding Rossmann-like Domain"/>
    <property type="match status" value="1"/>
</dbReference>
<dbReference type="Proteomes" id="UP001464891">
    <property type="component" value="Unassembled WGS sequence"/>
</dbReference>
<dbReference type="InterPro" id="IPR001242">
    <property type="entry name" value="Condensation_dom"/>
</dbReference>
<sequence>MQMENIEDIYELSPTQQGLLFHTLHAPKSGVYFEQFCWQLNGPLHRSAFQQAWQRLCDRHSILRTAFCWEGLEQPYQVVYRQVELPWEEQDWRQVYVSDREEKLQSFLQEDRDRGFVLPQAPLTRCTLMQTAEQAHYFIWSHHHLLLDGWSTALLFKEILADYQALSQQQFLRLEPSRPYRDYILWLQQHNPFSAEPFWRQYLRGFTAPTAINLEQQNTNPEGDRGEQRIYLPVATTQALKSFAQQQRLTLNTLVQAAWALALSCYSGESDVVFGTVVAGRPPTLPGVESMVGLFINTLPLRVQVPPEAELIPWLQKLQAQQIERQAYEYSSLVQIRRWSEVPATLPLFNSILVFENYPIDTTVQSPATDLTIERVSTFEQTNYPLTITVVPGEELLLQAIYNAQQFTNAAIARLLGHLQTLLEGFIIHSRTRLQEISLLTPGEQHQLLIEWNDLEHPSISDPTLCLHHLFEAQVERTPDAIALIHDAQQLTYRELNQRTNQLAHHLQSLGVGPEVLVGVCLPRSPHLILSLLAILKAGGAYVPLDPNYPEERLLFMLSDAQVAVLLTQDQMEGDRIPTVPDCHRVALDTAWEHISQLPDTDPASTVTATNLAYVIYTSGSTGVPKGVAIQHSSPVVLVEWAKTVFTNAELAGVLAATSICFDLSVFEIFVPLSWGGRVILAENALHLPTIPAASQVTLVNTVPSAIAALLQAGSIPDSVRTVNLAGEPLQPALVQRLYQQPTIQRVYNLYGPSEDTTYSTVALMQRGDWSTPSIGRAIAQTQIYLLDTHLRLVPIGVPGEIYIGGAGLARGYLNRPELTNERFIPNPLALLNTPHSLLHPTGTLSANTPPSHLYKTGDLARYRSDGSLEFLGRIDHQVKLRGFRIELGEISAVLSQHPSVQEVVAVTREDQPDQVRLVAYIVLAETINRDRPPTSLHQIWRDYLGQRLPAYMVPAAFVILDAFPLTPNGKIDRKALPSPDFNSLESVAIAPPSTPTEIQLVQIWSELLNVGSIGVHDNFFELGGHSLLTTQLLSRMQTTFAVDLSLRQLFASPTIAALAALIDRQLHPDQAEPCSSNSFPELMADTVLPADIQPTSPFQPKAPEHLLLTGATGFLGAFLLAELLRQTKATIYCLVRAEDEQAAYKRLQRSLQTYKLWREEWRDRIVAIPGDLAQPNLGLSAAQFQFLAETVDAIYHNGAWVHHALPYASLRAANVVGTEVVLRLACQHHTKPVHIVSTNSVFAPTAKSGVQTIWEQDIPTLEAVPNNGYVQTKWVAERQVMNARDRGLPVTINRPGRISGDSQTGVFNANDFLYQLIIGCVHLGSAPQGEMPIDFIPVDYVSQAIVHLSLQPGALGQAFHLVNPRPLSAEQLIHKIRSLGYPLQRLPYSEWRSQLLEMAQHQPDHPLYPLVPMFPPAPEAASRPASLEFDYRNTLVGLAGTSIHCPAISDSLLDTYFAYLIENGHLTPPVPAHANTSR</sequence>
<dbReference type="SMART" id="SM00823">
    <property type="entry name" value="PKS_PP"/>
    <property type="match status" value="1"/>
</dbReference>
<dbReference type="Pfam" id="PF13193">
    <property type="entry name" value="AMP-binding_C"/>
    <property type="match status" value="1"/>
</dbReference>
<dbReference type="CDD" id="cd05235">
    <property type="entry name" value="SDR_e1"/>
    <property type="match status" value="1"/>
</dbReference>
<dbReference type="CDD" id="cd12115">
    <property type="entry name" value="A_NRPS_Sfm_like"/>
    <property type="match status" value="1"/>
</dbReference>
<dbReference type="InterPro" id="IPR009081">
    <property type="entry name" value="PP-bd_ACP"/>
</dbReference>
<evidence type="ECO:0000256" key="1">
    <source>
        <dbReference type="ARBA" id="ARBA00001957"/>
    </source>
</evidence>
<dbReference type="InterPro" id="IPR020845">
    <property type="entry name" value="AMP-binding_CS"/>
</dbReference>